<dbReference type="EMBL" id="AACS02000008">
    <property type="protein sequence ID" value="EAU86119.2"/>
    <property type="molecule type" value="Genomic_DNA"/>
</dbReference>
<comment type="caution">
    <text evidence="5">The sequence shown here is derived from an EMBL/GenBank/DDBJ whole genome shotgun (WGS) entry which is preliminary data.</text>
</comment>
<evidence type="ECO:0000256" key="1">
    <source>
        <dbReference type="ARBA" id="ARBA00008361"/>
    </source>
</evidence>
<keyword evidence="2" id="KW-0489">Methyltransferase</keyword>
<keyword evidence="3" id="KW-0808">Transferase</keyword>
<evidence type="ECO:0000256" key="2">
    <source>
        <dbReference type="ARBA" id="ARBA00022603"/>
    </source>
</evidence>
<dbReference type="GO" id="GO:0008168">
    <property type="term" value="F:methyltransferase activity"/>
    <property type="evidence" value="ECO:0007669"/>
    <property type="project" value="UniProtKB-KW"/>
</dbReference>
<organism evidence="5 6">
    <name type="scientific">Coprinopsis cinerea (strain Okayama-7 / 130 / ATCC MYA-4618 / FGSC 9003)</name>
    <name type="common">Inky cap fungus</name>
    <name type="synonym">Hormographiella aspergillata</name>
    <dbReference type="NCBI Taxonomy" id="240176"/>
    <lineage>
        <taxon>Eukaryota</taxon>
        <taxon>Fungi</taxon>
        <taxon>Dikarya</taxon>
        <taxon>Basidiomycota</taxon>
        <taxon>Agaricomycotina</taxon>
        <taxon>Agaricomycetes</taxon>
        <taxon>Agaricomycetidae</taxon>
        <taxon>Agaricales</taxon>
        <taxon>Agaricineae</taxon>
        <taxon>Psathyrellaceae</taxon>
        <taxon>Coprinopsis</taxon>
    </lineage>
</organism>
<keyword evidence="6" id="KW-1185">Reference proteome</keyword>
<dbReference type="GO" id="GO:0032259">
    <property type="term" value="P:methylation"/>
    <property type="evidence" value="ECO:0007669"/>
    <property type="project" value="UniProtKB-KW"/>
</dbReference>
<dbReference type="OrthoDB" id="659at2759"/>
<evidence type="ECO:0000256" key="3">
    <source>
        <dbReference type="ARBA" id="ARBA00022679"/>
    </source>
</evidence>
<dbReference type="PANTHER" id="PTHR43397:SF1">
    <property type="entry name" value="ERGOTHIONEINE BIOSYNTHESIS PROTEIN 1"/>
    <property type="match status" value="1"/>
</dbReference>
<dbReference type="InterPro" id="IPR019257">
    <property type="entry name" value="MeTrfase_dom"/>
</dbReference>
<dbReference type="VEuPathDB" id="FungiDB:CC1G_07198"/>
<dbReference type="InterPro" id="IPR017804">
    <property type="entry name" value="MeTrfase_EgtD-like"/>
</dbReference>
<comment type="similarity">
    <text evidence="1">Belongs to the methyltransferase superfamily.</text>
</comment>
<evidence type="ECO:0000313" key="6">
    <source>
        <dbReference type="Proteomes" id="UP000001861"/>
    </source>
</evidence>
<name>A8NRF6_COPC7</name>
<evidence type="ECO:0000313" key="5">
    <source>
        <dbReference type="EMBL" id="EAU86119.2"/>
    </source>
</evidence>
<dbReference type="Gene3D" id="3.40.50.150">
    <property type="entry name" value="Vaccinia Virus protein VP39"/>
    <property type="match status" value="1"/>
</dbReference>
<dbReference type="Proteomes" id="UP000001861">
    <property type="component" value="Unassembled WGS sequence"/>
</dbReference>
<sequence length="301" mass="34257">MRSRSPSRDGTTREFVLELGSGSLRKTAHILKSMSRLVQGRSPTNYYALDLERRVLEQTLGEIQTSELGQCLDGKVITKGLWGTFNDGIQSIKDGTIVSAESSDTVDDSRIQLHVMFLGLSLGNFPRDEAGAFLRSLPLRPGAGDTLLLSLDHTDDKDKIEVAYNDPQGYCRRFKMNALRHTGRVLGNEKLFPEGDWEYINFYDTERRQHKSYYKARRSCTLSSSSMKSDFHFSENEMLKIEESVKYSEDDTRKLFSEGNLKPIHRWTDPLGSYSVWLLHRPVPAIGGRRIDIRGETELLN</sequence>
<dbReference type="HOGENOM" id="CLU_049766_0_2_1"/>
<dbReference type="AlphaFoldDB" id="A8NRF6"/>
<dbReference type="PIRSF" id="PIRSF018005">
    <property type="entry name" value="UCP018005"/>
    <property type="match status" value="1"/>
</dbReference>
<accession>A8NRF6</accession>
<dbReference type="OMA" id="RVEMHLV"/>
<dbReference type="KEGG" id="cci:CC1G_07198"/>
<gene>
    <name evidence="5" type="ORF">CC1G_07198</name>
</gene>
<reference evidence="5 6" key="1">
    <citation type="journal article" date="2010" name="Proc. Natl. Acad. Sci. U.S.A.">
        <title>Insights into evolution of multicellular fungi from the assembled chromosomes of the mushroom Coprinopsis cinerea (Coprinus cinereus).</title>
        <authorList>
            <person name="Stajich J.E."/>
            <person name="Wilke S.K."/>
            <person name="Ahren D."/>
            <person name="Au C.H."/>
            <person name="Birren B.W."/>
            <person name="Borodovsky M."/>
            <person name="Burns C."/>
            <person name="Canback B."/>
            <person name="Casselton L.A."/>
            <person name="Cheng C.K."/>
            <person name="Deng J."/>
            <person name="Dietrich F.S."/>
            <person name="Fargo D.C."/>
            <person name="Farman M.L."/>
            <person name="Gathman A.C."/>
            <person name="Goldberg J."/>
            <person name="Guigo R."/>
            <person name="Hoegger P.J."/>
            <person name="Hooker J.B."/>
            <person name="Huggins A."/>
            <person name="James T.Y."/>
            <person name="Kamada T."/>
            <person name="Kilaru S."/>
            <person name="Kodira C."/>
            <person name="Kues U."/>
            <person name="Kupfer D."/>
            <person name="Kwan H.S."/>
            <person name="Lomsadze A."/>
            <person name="Li W."/>
            <person name="Lilly W.W."/>
            <person name="Ma L.J."/>
            <person name="Mackey A.J."/>
            <person name="Manning G."/>
            <person name="Martin F."/>
            <person name="Muraguchi H."/>
            <person name="Natvig D.O."/>
            <person name="Palmerini H."/>
            <person name="Ramesh M.A."/>
            <person name="Rehmeyer C.J."/>
            <person name="Roe B.A."/>
            <person name="Shenoy N."/>
            <person name="Stanke M."/>
            <person name="Ter-Hovhannisyan V."/>
            <person name="Tunlid A."/>
            <person name="Velagapudi R."/>
            <person name="Vision T.J."/>
            <person name="Zeng Q."/>
            <person name="Zolan M.E."/>
            <person name="Pukkila P.J."/>
        </authorList>
    </citation>
    <scope>NUCLEOTIDE SEQUENCE [LARGE SCALE GENOMIC DNA]</scope>
    <source>
        <strain evidence="6">Okayama-7 / 130 / ATCC MYA-4618 / FGSC 9003</strain>
    </source>
</reference>
<dbReference type="InterPro" id="IPR051128">
    <property type="entry name" value="EgtD_Methyltrsf_superfamily"/>
</dbReference>
<dbReference type="InterPro" id="IPR029063">
    <property type="entry name" value="SAM-dependent_MTases_sf"/>
</dbReference>
<proteinExistence type="inferred from homology"/>
<dbReference type="Pfam" id="PF10017">
    <property type="entry name" value="Methyltransf_33"/>
    <property type="match status" value="1"/>
</dbReference>
<dbReference type="RefSeq" id="XP_001835774.2">
    <property type="nucleotide sequence ID" value="XM_001835722.2"/>
</dbReference>
<dbReference type="STRING" id="240176.A8NRF6"/>
<evidence type="ECO:0000259" key="4">
    <source>
        <dbReference type="Pfam" id="PF10017"/>
    </source>
</evidence>
<dbReference type="PANTHER" id="PTHR43397">
    <property type="entry name" value="ERGOTHIONEINE BIOSYNTHESIS PROTEIN 1"/>
    <property type="match status" value="1"/>
</dbReference>
<protein>
    <recommendedName>
        <fullName evidence="4">Histidine-specific methyltransferase SAM-dependent domain-containing protein</fullName>
    </recommendedName>
</protein>
<dbReference type="GeneID" id="6012310"/>
<feature type="domain" description="Histidine-specific methyltransferase SAM-dependent" evidence="4">
    <location>
        <begin position="13"/>
        <end position="280"/>
    </location>
</feature>
<dbReference type="eggNOG" id="ENOG502QS9T">
    <property type="taxonomic scope" value="Eukaryota"/>
</dbReference>
<dbReference type="InParanoid" id="A8NRF6"/>